<evidence type="ECO:0000313" key="13">
    <source>
        <dbReference type="Proteomes" id="UP000283497"/>
    </source>
</evidence>
<sequence length="266" mass="28131">MKMKKLAAVALAVVMSVSMLAGCGSSNDKKSAESSTSANGTATVKTAKDGVLTMATNATFPPYESYEGNDIVGIDADIAKAIADKLGLKLEIQDMEFNSIITAVQSGKADLGLAGMTVTDERKQSVDFTDSYATGIQSVIVKEGSSIKSIDDLKGKKIGVQLATTGDIYAKDDFGEENVEEYNKGADAVMALTSGKIDAVIIDNQPAKSFVETTDGLQILDTDYVQEDYAAAIQKGNTDLLNAVNGALKELKEDGTIQKILDKYIK</sequence>
<dbReference type="CDD" id="cd13624">
    <property type="entry name" value="PBP2_Arg_Lys_His"/>
    <property type="match status" value="1"/>
</dbReference>
<dbReference type="EMBL" id="CYZL01000002">
    <property type="protein sequence ID" value="CUN58314.1"/>
    <property type="molecule type" value="Genomic_DNA"/>
</dbReference>
<evidence type="ECO:0000256" key="2">
    <source>
        <dbReference type="SAM" id="SignalP"/>
    </source>
</evidence>
<dbReference type="EMBL" id="QSOE01000016">
    <property type="protein sequence ID" value="RGI90625.1"/>
    <property type="molecule type" value="Genomic_DNA"/>
</dbReference>
<dbReference type="Proteomes" id="UP000283497">
    <property type="component" value="Unassembled WGS sequence"/>
</dbReference>
<proteinExistence type="predicted"/>
<dbReference type="Gene3D" id="3.40.190.10">
    <property type="entry name" value="Periplasmic binding protein-like II"/>
    <property type="match status" value="2"/>
</dbReference>
<dbReference type="EMBL" id="QSEP01000009">
    <property type="protein sequence ID" value="RGZ85280.1"/>
    <property type="molecule type" value="Genomic_DNA"/>
</dbReference>
<evidence type="ECO:0000313" key="7">
    <source>
        <dbReference type="EMBL" id="RGZ85280.1"/>
    </source>
</evidence>
<gene>
    <name evidence="5" type="primary">artP_2</name>
    <name evidence="8" type="ORF">DW068_04250</name>
    <name evidence="7" type="ORF">DW972_03335</name>
    <name evidence="9" type="ORF">DWZ29_07515</name>
    <name evidence="6" type="ORF">DXD91_03995</name>
    <name evidence="5" type="ORF">ERS852450_00260</name>
    <name evidence="4" type="ORF">ERS852578_01257</name>
</gene>
<dbReference type="Proteomes" id="UP000262524">
    <property type="component" value="Unassembled WGS sequence"/>
</dbReference>
<evidence type="ECO:0000313" key="6">
    <source>
        <dbReference type="EMBL" id="RGI90625.1"/>
    </source>
</evidence>
<name>A0A173Y337_9FIRM</name>
<keyword evidence="1 2" id="KW-0732">Signal</keyword>
<dbReference type="EMBL" id="CYYC01000012">
    <property type="protein sequence ID" value="CUM94797.1"/>
    <property type="molecule type" value="Genomic_DNA"/>
</dbReference>
<feature type="signal peptide" evidence="2">
    <location>
        <begin position="1"/>
        <end position="21"/>
    </location>
</feature>
<feature type="chain" id="PRO_5038213041" evidence="2">
    <location>
        <begin position="22"/>
        <end position="266"/>
    </location>
</feature>
<evidence type="ECO:0000313" key="14">
    <source>
        <dbReference type="Proteomes" id="UP000283700"/>
    </source>
</evidence>
<dbReference type="EMBL" id="QRNJ01000011">
    <property type="protein sequence ID" value="RHK40507.1"/>
    <property type="molecule type" value="Genomic_DNA"/>
</dbReference>
<dbReference type="Proteomes" id="UP000283700">
    <property type="component" value="Unassembled WGS sequence"/>
</dbReference>
<evidence type="ECO:0000313" key="12">
    <source>
        <dbReference type="Proteomes" id="UP000262524"/>
    </source>
</evidence>
<reference evidence="10 11" key="1">
    <citation type="submission" date="2015-09" db="EMBL/GenBank/DDBJ databases">
        <authorList>
            <consortium name="Pathogen Informatics"/>
        </authorList>
    </citation>
    <scope>NUCLEOTIDE SEQUENCE [LARGE SCALE GENOMIC DNA]</scope>
    <source>
        <strain evidence="5 11">2789STDY5834835</strain>
        <strain evidence="4 10">2789STDY5834966</strain>
    </source>
</reference>
<evidence type="ECO:0000256" key="1">
    <source>
        <dbReference type="ARBA" id="ARBA00022729"/>
    </source>
</evidence>
<dbReference type="Proteomes" id="UP000095390">
    <property type="component" value="Unassembled WGS sequence"/>
</dbReference>
<dbReference type="GeneID" id="75048087"/>
<evidence type="ECO:0000313" key="11">
    <source>
        <dbReference type="Proteomes" id="UP000095679"/>
    </source>
</evidence>
<feature type="domain" description="Solute-binding protein family 3/N-terminal" evidence="3">
    <location>
        <begin position="51"/>
        <end position="266"/>
    </location>
</feature>
<evidence type="ECO:0000313" key="4">
    <source>
        <dbReference type="EMBL" id="CUM94797.1"/>
    </source>
</evidence>
<dbReference type="OrthoDB" id="9774451at2"/>
<dbReference type="Proteomes" id="UP000286561">
    <property type="component" value="Unassembled WGS sequence"/>
</dbReference>
<dbReference type="SUPFAM" id="SSF53850">
    <property type="entry name" value="Periplasmic binding protein-like II"/>
    <property type="match status" value="1"/>
</dbReference>
<evidence type="ECO:0000313" key="5">
    <source>
        <dbReference type="EMBL" id="CUN58314.1"/>
    </source>
</evidence>
<accession>A0A173Y337</accession>
<evidence type="ECO:0000313" key="10">
    <source>
        <dbReference type="Proteomes" id="UP000095390"/>
    </source>
</evidence>
<evidence type="ECO:0000259" key="3">
    <source>
        <dbReference type="SMART" id="SM00062"/>
    </source>
</evidence>
<dbReference type="PANTHER" id="PTHR35936">
    <property type="entry name" value="MEMBRANE-BOUND LYTIC MUREIN TRANSGLYCOSYLASE F"/>
    <property type="match status" value="1"/>
</dbReference>
<evidence type="ECO:0000313" key="15">
    <source>
        <dbReference type="Proteomes" id="UP000286561"/>
    </source>
</evidence>
<evidence type="ECO:0000313" key="8">
    <source>
        <dbReference type="EMBL" id="RHK40507.1"/>
    </source>
</evidence>
<dbReference type="PANTHER" id="PTHR35936:SF17">
    <property type="entry name" value="ARGININE-BINDING EXTRACELLULAR PROTEIN ARTP"/>
    <property type="match status" value="1"/>
</dbReference>
<dbReference type="Proteomes" id="UP000095679">
    <property type="component" value="Unassembled WGS sequence"/>
</dbReference>
<dbReference type="SMART" id="SM00062">
    <property type="entry name" value="PBPb"/>
    <property type="match status" value="1"/>
</dbReference>
<dbReference type="RefSeq" id="WP_005351069.1">
    <property type="nucleotide sequence ID" value="NZ_BLYK01000049.1"/>
</dbReference>
<reference evidence="12 13" key="2">
    <citation type="submission" date="2018-08" db="EMBL/GenBank/DDBJ databases">
        <title>A genome reference for cultivated species of the human gut microbiota.</title>
        <authorList>
            <person name="Zou Y."/>
            <person name="Xue W."/>
            <person name="Luo G."/>
        </authorList>
    </citation>
    <scope>NUCLEOTIDE SEQUENCE [LARGE SCALE GENOMIC DNA]</scope>
    <source>
        <strain evidence="9 14">AF31-17AC</strain>
        <strain evidence="8 13">AF45-14BH</strain>
        <strain evidence="7 15">AM48-23BH</strain>
        <strain evidence="6 12">TM10-1AC</strain>
    </source>
</reference>
<dbReference type="AlphaFoldDB" id="A0A173Y337"/>
<dbReference type="InterPro" id="IPR001638">
    <property type="entry name" value="Solute-binding_3/MltF_N"/>
</dbReference>
<dbReference type="Pfam" id="PF00497">
    <property type="entry name" value="SBP_bac_3"/>
    <property type="match status" value="1"/>
</dbReference>
<organism evidence="5 11">
    <name type="scientific">Anaerobutyricum hallii</name>
    <dbReference type="NCBI Taxonomy" id="39488"/>
    <lineage>
        <taxon>Bacteria</taxon>
        <taxon>Bacillati</taxon>
        <taxon>Bacillota</taxon>
        <taxon>Clostridia</taxon>
        <taxon>Lachnospirales</taxon>
        <taxon>Lachnospiraceae</taxon>
        <taxon>Anaerobutyricum</taxon>
    </lineage>
</organism>
<dbReference type="PROSITE" id="PS51257">
    <property type="entry name" value="PROKAR_LIPOPROTEIN"/>
    <property type="match status" value="1"/>
</dbReference>
<dbReference type="EMBL" id="QRQO01000017">
    <property type="protein sequence ID" value="RHN13493.1"/>
    <property type="molecule type" value="Genomic_DNA"/>
</dbReference>
<evidence type="ECO:0000313" key="9">
    <source>
        <dbReference type="EMBL" id="RHN13493.1"/>
    </source>
</evidence>
<protein>
    <submittedName>
        <fullName evidence="5">Arginine-binding extracellular protein ArtP</fullName>
    </submittedName>
    <submittedName>
        <fullName evidence="6">Basic amino acid ABC transporter substrate-binding protein</fullName>
    </submittedName>
</protein>